<feature type="domain" description="Glycosyl transferase family 1" evidence="1">
    <location>
        <begin position="195"/>
        <end position="345"/>
    </location>
</feature>
<dbReference type="EMBL" id="FOXQ01000006">
    <property type="protein sequence ID" value="SFQ18440.1"/>
    <property type="molecule type" value="Genomic_DNA"/>
</dbReference>
<keyword evidence="4" id="KW-1185">Reference proteome</keyword>
<dbReference type="RefSeq" id="WP_090658484.1">
    <property type="nucleotide sequence ID" value="NZ_FOXQ01000006.1"/>
</dbReference>
<evidence type="ECO:0000259" key="1">
    <source>
        <dbReference type="Pfam" id="PF00534"/>
    </source>
</evidence>
<feature type="domain" description="Glycosyltransferase subfamily 4-like N-terminal" evidence="2">
    <location>
        <begin position="16"/>
        <end position="183"/>
    </location>
</feature>
<dbReference type="NCBIfam" id="NF046085">
    <property type="entry name" value="XrtY_assoc_Gly1"/>
    <property type="match status" value="1"/>
</dbReference>
<protein>
    <submittedName>
        <fullName evidence="3">Glycosyltransferase involved in cell wall bisynthesis</fullName>
    </submittedName>
</protein>
<accession>A0A1I5WFC9</accession>
<reference evidence="3 4" key="1">
    <citation type="submission" date="2016-10" db="EMBL/GenBank/DDBJ databases">
        <authorList>
            <person name="de Groot N.N."/>
        </authorList>
    </citation>
    <scope>NUCLEOTIDE SEQUENCE [LARGE SCALE GENOMIC DNA]</scope>
    <source>
        <strain evidence="3 4">DSM 28286</strain>
    </source>
</reference>
<dbReference type="AlphaFoldDB" id="A0A1I5WFC9"/>
<evidence type="ECO:0000259" key="2">
    <source>
        <dbReference type="Pfam" id="PF13439"/>
    </source>
</evidence>
<evidence type="ECO:0000313" key="3">
    <source>
        <dbReference type="EMBL" id="SFQ18440.1"/>
    </source>
</evidence>
<dbReference type="OrthoDB" id="9790710at2"/>
<dbReference type="STRING" id="1465490.SAMN05444277_106151"/>
<sequence>MKILHLVPSYKPAYIYGGPVESIAHLCEALTAAGEDITVYTTTANGNTELEVDPGKIYLVEGVKVIYFKRQTKDPLHFSIGLLKYLYKNCKTFDVVHIHSWWNIPGFAGLFICKKKRIKVVLSPRGMLSDYIIYHSKSRVKQFAHQLFGKSLLSYSYLHATAASEMEECRRMIPGWKGMMIPNINNLPQVNIIKKQNPVFTLLFLSRIHPKKGLELLFEAIGRINVPVHLKIAGSGDEAYISSLKQKAADLGITSKLQWIGWKDRKEKFDVLMQADIFVLPSYNENFGNVVIEALHTGTPVLVTEGVALSAFIKEHGLGWVCKAEPTSIQAALEAAMQDKAKRCAVTSAAPGIIDKYFSPEVLVKQYRDMYGEVVNLKMQVTRK</sequence>
<dbReference type="InterPro" id="IPR028098">
    <property type="entry name" value="Glyco_trans_4-like_N"/>
</dbReference>
<dbReference type="Proteomes" id="UP000199031">
    <property type="component" value="Unassembled WGS sequence"/>
</dbReference>
<dbReference type="Pfam" id="PF00534">
    <property type="entry name" value="Glycos_transf_1"/>
    <property type="match status" value="1"/>
</dbReference>
<organism evidence="3 4">
    <name type="scientific">Parafilimonas terrae</name>
    <dbReference type="NCBI Taxonomy" id="1465490"/>
    <lineage>
        <taxon>Bacteria</taxon>
        <taxon>Pseudomonadati</taxon>
        <taxon>Bacteroidota</taxon>
        <taxon>Chitinophagia</taxon>
        <taxon>Chitinophagales</taxon>
        <taxon>Chitinophagaceae</taxon>
        <taxon>Parafilimonas</taxon>
    </lineage>
</organism>
<dbReference type="PANTHER" id="PTHR12526:SF637">
    <property type="entry name" value="GLYCOSYLTRANSFERASE EPSF-RELATED"/>
    <property type="match status" value="1"/>
</dbReference>
<name>A0A1I5WFC9_9BACT</name>
<dbReference type="PANTHER" id="PTHR12526">
    <property type="entry name" value="GLYCOSYLTRANSFERASE"/>
    <property type="match status" value="1"/>
</dbReference>
<dbReference type="Pfam" id="PF13439">
    <property type="entry name" value="Glyco_transf_4"/>
    <property type="match status" value="1"/>
</dbReference>
<keyword evidence="3" id="KW-0808">Transferase</keyword>
<gene>
    <name evidence="3" type="ORF">SAMN05444277_106151</name>
</gene>
<dbReference type="SUPFAM" id="SSF53756">
    <property type="entry name" value="UDP-Glycosyltransferase/glycogen phosphorylase"/>
    <property type="match status" value="1"/>
</dbReference>
<dbReference type="GO" id="GO:0016757">
    <property type="term" value="F:glycosyltransferase activity"/>
    <property type="evidence" value="ECO:0007669"/>
    <property type="project" value="InterPro"/>
</dbReference>
<dbReference type="Gene3D" id="3.40.50.2000">
    <property type="entry name" value="Glycogen Phosphorylase B"/>
    <property type="match status" value="2"/>
</dbReference>
<evidence type="ECO:0000313" key="4">
    <source>
        <dbReference type="Proteomes" id="UP000199031"/>
    </source>
</evidence>
<dbReference type="InterPro" id="IPR001296">
    <property type="entry name" value="Glyco_trans_1"/>
</dbReference>
<proteinExistence type="predicted"/>